<sequence length="200" mass="22943">MVWEWVFRWLKPRSGVEDKKTSEENLAYETLRKAQTELKRLENDIETNTETLRQCEEALDSLFHKELQLQEGLEGILMEMHDHTSVDLENTIRNNSDGIASLQQILMHIRRKRGKLHDQGYRLHIKLQCLKAEKKGVVKSTNMLLSRLLGNGLAVQNGTGEEDGKEGEQGDDDDGSWRAVVHSPPVSVSFIEEYREKEGS</sequence>
<dbReference type="VEuPathDB" id="TriTrypDB:BCY84_19037"/>
<dbReference type="EMBL" id="PRFA01000020">
    <property type="protein sequence ID" value="PWU95842.1"/>
    <property type="molecule type" value="Genomic_DNA"/>
</dbReference>
<dbReference type="VEuPathDB" id="TriTrypDB:Tc_MARK_2623"/>
<dbReference type="VEuPathDB" id="TriTrypDB:ECC02_007106"/>
<proteinExistence type="predicted"/>
<dbReference type="AlphaFoldDB" id="A0A2V2VKA0"/>
<evidence type="ECO:0000256" key="2">
    <source>
        <dbReference type="SAM" id="MobiDB-lite"/>
    </source>
</evidence>
<dbReference type="VEuPathDB" id="TriTrypDB:TcCLB.506265.50"/>
<organism evidence="3 4">
    <name type="scientific">Trypanosoma cruzi</name>
    <dbReference type="NCBI Taxonomy" id="5693"/>
    <lineage>
        <taxon>Eukaryota</taxon>
        <taxon>Discoba</taxon>
        <taxon>Euglenozoa</taxon>
        <taxon>Kinetoplastea</taxon>
        <taxon>Metakinetoplastina</taxon>
        <taxon>Trypanosomatida</taxon>
        <taxon>Trypanosomatidae</taxon>
        <taxon>Trypanosoma</taxon>
        <taxon>Schizotrypanum</taxon>
    </lineage>
</organism>
<protein>
    <submittedName>
        <fullName evidence="3">Uncharacterized protein</fullName>
    </submittedName>
</protein>
<evidence type="ECO:0000313" key="4">
    <source>
        <dbReference type="Proteomes" id="UP000246121"/>
    </source>
</evidence>
<dbReference type="VEuPathDB" id="TriTrypDB:TcBrA4_0122490"/>
<evidence type="ECO:0000256" key="1">
    <source>
        <dbReference type="SAM" id="Coils"/>
    </source>
</evidence>
<feature type="compositionally biased region" description="Acidic residues" evidence="2">
    <location>
        <begin position="160"/>
        <end position="174"/>
    </location>
</feature>
<comment type="caution">
    <text evidence="3">The sequence shown here is derived from an EMBL/GenBank/DDBJ whole genome shotgun (WGS) entry which is preliminary data.</text>
</comment>
<dbReference type="Proteomes" id="UP000246121">
    <property type="component" value="Unassembled WGS sequence"/>
</dbReference>
<gene>
    <name evidence="3" type="ORF">C4B63_20g35</name>
</gene>
<keyword evidence="1" id="KW-0175">Coiled coil</keyword>
<name>A0A2V2VKA0_TRYCR</name>
<dbReference type="VEuPathDB" id="TriTrypDB:C3747_225g21"/>
<dbReference type="VEuPathDB" id="TriTrypDB:TCSYLVIO_003927"/>
<accession>A0A2V2VKA0</accession>
<dbReference type="VEuPathDB" id="TriTrypDB:TcG_01960"/>
<dbReference type="VEuPathDB" id="TriTrypDB:C4B63_20g35"/>
<feature type="coiled-coil region" evidence="1">
    <location>
        <begin position="24"/>
        <end position="58"/>
    </location>
</feature>
<feature type="region of interest" description="Disordered" evidence="2">
    <location>
        <begin position="155"/>
        <end position="184"/>
    </location>
</feature>
<evidence type="ECO:0000313" key="3">
    <source>
        <dbReference type="EMBL" id="PWU95842.1"/>
    </source>
</evidence>
<dbReference type="VEuPathDB" id="TriTrypDB:TcCLB.506435.60"/>
<reference evidence="3 4" key="1">
    <citation type="journal article" date="2018" name="Microb. Genom.">
        <title>Expanding an expanded genome: long-read sequencing of Trypanosoma cruzi.</title>
        <authorList>
            <person name="Berna L."/>
            <person name="Rodriguez M."/>
            <person name="Chiribao M.L."/>
            <person name="Parodi-Talice A."/>
            <person name="Pita S."/>
            <person name="Rijo G."/>
            <person name="Alvarez-Valin F."/>
            <person name="Robello C."/>
        </authorList>
    </citation>
    <scope>NUCLEOTIDE SEQUENCE [LARGE SCALE GENOMIC DNA]</scope>
    <source>
        <strain evidence="3 4">Dm28c</strain>
    </source>
</reference>
<dbReference type="VEuPathDB" id="TriTrypDB:TcCL_NonESM02386"/>